<proteinExistence type="predicted"/>
<evidence type="ECO:0000313" key="1">
    <source>
        <dbReference type="EMBL" id="KAJ2789339.1"/>
    </source>
</evidence>
<dbReference type="Proteomes" id="UP001140066">
    <property type="component" value="Unassembled WGS sequence"/>
</dbReference>
<evidence type="ECO:0000313" key="2">
    <source>
        <dbReference type="Proteomes" id="UP001140066"/>
    </source>
</evidence>
<sequence>MDSSDSRQSIIEVLENATSQDPACMAGAGDSLRVWETRPQFHDLLFGIFSDRTLSMPARLMAIITFKNGVDKYWKKTALHAIGLAEKELIRPRLLSMLDEDVPQIAVQYCVAVARIARWDFPMVWPTFAEELASRVQAIAHDLDSSAGSGRQRCYTMEHNALYILHLFIKKLCERTLARERQALRSTAPALFAIVAPIYARRIAQFNEALHVGDSGGSQELLKSIRFCLKTLRRLFVHGFGDFKSVDGLVHEFYRATVGHQAAFYELLCGLPAESREADGCRVLVKIVLLYGKMHLEFQKFKAVPFITTPAVLPMLRWYWQQIQGEAPKLTAVPLERSGEAESPPLVLERLVIQGLELYRSVVKNLFYLADDSGQMDEDVQRCRLVIDSEILTAPCVAQMCETLMCHYIPLKAGDMEMWQDDPEAWIANEDLDHWEFDVRRSAERLFKDLVNQQRDRNVPELVRALQQPVTEYSFNIDGLYAALGLCANELYDHIDFCQWLRQHPPVDSPMSVSKWRIAWLIGKWVPVKFPTDERPHAYVALLEYARPGEPLVLRMEAIASLLCCIDDWDFDATQFKPYLQLSIERITEMLGSVSQADLRMRMVNYLSAI</sequence>
<keyword evidence="2" id="KW-1185">Reference proteome</keyword>
<feature type="non-terminal residue" evidence="1">
    <location>
        <position position="610"/>
    </location>
</feature>
<comment type="caution">
    <text evidence="1">The sequence shown here is derived from an EMBL/GenBank/DDBJ whole genome shotgun (WGS) entry which is preliminary data.</text>
</comment>
<protein>
    <submittedName>
        <fullName evidence="1">Uncharacterized protein</fullName>
    </submittedName>
</protein>
<accession>A0ACC1KFQ2</accession>
<dbReference type="EMBL" id="JANBUK010000603">
    <property type="protein sequence ID" value="KAJ2789339.1"/>
    <property type="molecule type" value="Genomic_DNA"/>
</dbReference>
<reference evidence="1" key="1">
    <citation type="submission" date="2022-07" db="EMBL/GenBank/DDBJ databases">
        <title>Phylogenomic reconstructions and comparative analyses of Kickxellomycotina fungi.</title>
        <authorList>
            <person name="Reynolds N.K."/>
            <person name="Stajich J.E."/>
            <person name="Barry K."/>
            <person name="Grigoriev I.V."/>
            <person name="Crous P."/>
            <person name="Smith M.E."/>
        </authorList>
    </citation>
    <scope>NUCLEOTIDE SEQUENCE</scope>
    <source>
        <strain evidence="1">BCRC 34191</strain>
    </source>
</reference>
<name>A0ACC1KFQ2_9FUNG</name>
<organism evidence="1 2">
    <name type="scientific">Coemansia linderi</name>
    <dbReference type="NCBI Taxonomy" id="2663919"/>
    <lineage>
        <taxon>Eukaryota</taxon>
        <taxon>Fungi</taxon>
        <taxon>Fungi incertae sedis</taxon>
        <taxon>Zoopagomycota</taxon>
        <taxon>Kickxellomycotina</taxon>
        <taxon>Kickxellomycetes</taxon>
        <taxon>Kickxellales</taxon>
        <taxon>Kickxellaceae</taxon>
        <taxon>Coemansia</taxon>
    </lineage>
</organism>
<gene>
    <name evidence="1" type="ORF">GGI18_002463</name>
</gene>